<accession>A0AAU8LZN7</accession>
<protein>
    <submittedName>
        <fullName evidence="6">Universal stress protein</fullName>
    </submittedName>
</protein>
<sequence length="315" mass="35246">MKRFKNILLVFNESTQNKATIEQAKDLCKRNQARLTVVNVVEDVLRAGDQGPTPEVLSSLHSHDLEIRKQDLEQLVEPVRQEGIQVATKVITGTPFLQIIREVLRFKHDLVIMTADGNGGLRERVFCSTSMHLMRKSPCPVWVVKPDHSGHYARILAAVDPDSDKQKNELAIKIMDLATSKALCYNAELHIVNAWTLYGESLLTHGRAQIPPTELEKLLRRTESEHKDALDKLLSRYDLEKLQHKIHFLKGEAKNIIPALAEQNNIGLIVMGTVGRTGVPGFFIGNTAENVLNQVNSSVMAVKPEGFVTPVKLDE</sequence>
<dbReference type="PRINTS" id="PR01438">
    <property type="entry name" value="UNVRSLSTRESS"/>
</dbReference>
<comment type="similarity">
    <text evidence="2">Belongs to the universal stress protein A family.</text>
</comment>
<comment type="subcellular location">
    <subcellularLocation>
        <location evidence="1">Cytoplasm</location>
    </subcellularLocation>
</comment>
<gene>
    <name evidence="6" type="ORF">Q3M24_06295</name>
</gene>
<evidence type="ECO:0000313" key="6">
    <source>
        <dbReference type="EMBL" id="XCN74352.1"/>
    </source>
</evidence>
<dbReference type="PANTHER" id="PTHR47892:SF1">
    <property type="entry name" value="UNIVERSAL STRESS PROTEIN E"/>
    <property type="match status" value="1"/>
</dbReference>
<evidence type="ECO:0000256" key="1">
    <source>
        <dbReference type="ARBA" id="ARBA00004496"/>
    </source>
</evidence>
<feature type="domain" description="UspA" evidence="5">
    <location>
        <begin position="152"/>
        <end position="303"/>
    </location>
</feature>
<name>A0AAU8LZN7_9BACT</name>
<proteinExistence type="inferred from homology"/>
<dbReference type="EMBL" id="CP159373">
    <property type="protein sequence ID" value="XCN74352.1"/>
    <property type="molecule type" value="Genomic_DNA"/>
</dbReference>
<keyword evidence="3" id="KW-0963">Cytoplasm</keyword>
<evidence type="ECO:0000256" key="4">
    <source>
        <dbReference type="ARBA" id="ARBA00037131"/>
    </source>
</evidence>
<dbReference type="CDD" id="cd00293">
    <property type="entry name" value="USP-like"/>
    <property type="match status" value="1"/>
</dbReference>
<dbReference type="InterPro" id="IPR006015">
    <property type="entry name" value="Universal_stress_UspA"/>
</dbReference>
<dbReference type="SUPFAM" id="SSF52402">
    <property type="entry name" value="Adenine nucleotide alpha hydrolases-like"/>
    <property type="match status" value="2"/>
</dbReference>
<dbReference type="AlphaFoldDB" id="A0AAU8LZN7"/>
<evidence type="ECO:0000256" key="3">
    <source>
        <dbReference type="ARBA" id="ARBA00022490"/>
    </source>
</evidence>
<evidence type="ECO:0000259" key="5">
    <source>
        <dbReference type="Pfam" id="PF00582"/>
    </source>
</evidence>
<reference evidence="6" key="1">
    <citation type="journal article" date="2024" name="Syst. Appl. Microbiol.">
        <title>First single-strain enrichments of Electrothrix cable bacteria, description of E. aestuarii sp. nov. and E. rattekaaiensis sp. nov., and proposal of a cable bacteria taxonomy following the rules of the SeqCode.</title>
        <authorList>
            <person name="Plum-Jensen L.E."/>
            <person name="Schramm A."/>
            <person name="Marshall I.P.G."/>
        </authorList>
    </citation>
    <scope>NUCLEOTIDE SEQUENCE</scope>
    <source>
        <strain evidence="6">Rat1</strain>
    </source>
</reference>
<reference evidence="6" key="2">
    <citation type="submission" date="2024-06" db="EMBL/GenBank/DDBJ databases">
        <authorList>
            <person name="Plum-Jensen L.E."/>
            <person name="Schramm A."/>
            <person name="Marshall I.P.G."/>
        </authorList>
    </citation>
    <scope>NUCLEOTIDE SEQUENCE</scope>
    <source>
        <strain evidence="6">Rat1</strain>
    </source>
</reference>
<dbReference type="Gene3D" id="3.40.50.12370">
    <property type="match status" value="1"/>
</dbReference>
<organism evidence="6">
    <name type="scientific">Candidatus Electrothrix aestuarii</name>
    <dbReference type="NCBI Taxonomy" id="3062594"/>
    <lineage>
        <taxon>Bacteria</taxon>
        <taxon>Pseudomonadati</taxon>
        <taxon>Thermodesulfobacteriota</taxon>
        <taxon>Desulfobulbia</taxon>
        <taxon>Desulfobulbales</taxon>
        <taxon>Desulfobulbaceae</taxon>
        <taxon>Candidatus Electrothrix</taxon>
    </lineage>
</organism>
<dbReference type="PANTHER" id="PTHR47892">
    <property type="entry name" value="UNIVERSAL STRESS PROTEIN E"/>
    <property type="match status" value="1"/>
</dbReference>
<dbReference type="GO" id="GO:0005737">
    <property type="term" value="C:cytoplasm"/>
    <property type="evidence" value="ECO:0007669"/>
    <property type="project" value="UniProtKB-SubCell"/>
</dbReference>
<feature type="domain" description="UspA" evidence="5">
    <location>
        <begin position="4"/>
        <end position="145"/>
    </location>
</feature>
<dbReference type="KEGG" id="eaj:Q3M24_06295"/>
<evidence type="ECO:0000256" key="2">
    <source>
        <dbReference type="ARBA" id="ARBA00008791"/>
    </source>
</evidence>
<dbReference type="InterPro" id="IPR006016">
    <property type="entry name" value="UspA"/>
</dbReference>
<comment type="function">
    <text evidence="4">Required for resistance to DNA-damaging agents.</text>
</comment>
<dbReference type="Pfam" id="PF00582">
    <property type="entry name" value="Usp"/>
    <property type="match status" value="2"/>
</dbReference>